<dbReference type="EMBL" id="WBMS02000045">
    <property type="protein sequence ID" value="MWA06062.1"/>
    <property type="molecule type" value="Genomic_DNA"/>
</dbReference>
<accession>A0A6I4MJM4</accession>
<protein>
    <submittedName>
        <fullName evidence="4">TetR family transcriptional regulator</fullName>
    </submittedName>
</protein>
<dbReference type="InterPro" id="IPR009057">
    <property type="entry name" value="Homeodomain-like_sf"/>
</dbReference>
<sequence>MPGMPARYAALWADMEIDAAVKLLPMSGDKTRGRPRDPAVDQAVLRTTLALLDSHGYAGLHVGEIASTAGVGLGSLYRRWPTKYALVVDALRAAAAERVPEHSDDPVEDLVTGLIQIAEGLRHRGAPLLAVLLTDPASELAAAVREAKIDPVRAANQENLRRILGPVPDLATRADAGPALIFVHMMIHGAPPDERHVREHIVPLMTAPPTE</sequence>
<keyword evidence="5" id="KW-1185">Reference proteome</keyword>
<dbReference type="AlphaFoldDB" id="A0A6I4MJM4"/>
<name>A0A6I4MJM4_9ACTN</name>
<dbReference type="InterPro" id="IPR001647">
    <property type="entry name" value="HTH_TetR"/>
</dbReference>
<comment type="caution">
    <text evidence="4">The sequence shown here is derived from an EMBL/GenBank/DDBJ whole genome shotgun (WGS) entry which is preliminary data.</text>
</comment>
<keyword evidence="1 2" id="KW-0238">DNA-binding</keyword>
<dbReference type="Gene3D" id="1.10.357.10">
    <property type="entry name" value="Tetracycline Repressor, domain 2"/>
    <property type="match status" value="1"/>
</dbReference>
<dbReference type="PROSITE" id="PS50977">
    <property type="entry name" value="HTH_TETR_2"/>
    <property type="match status" value="1"/>
</dbReference>
<dbReference type="PANTHER" id="PTHR30055">
    <property type="entry name" value="HTH-TYPE TRANSCRIPTIONAL REGULATOR RUTR"/>
    <property type="match status" value="1"/>
</dbReference>
<dbReference type="Pfam" id="PF00440">
    <property type="entry name" value="TetR_N"/>
    <property type="match status" value="1"/>
</dbReference>
<dbReference type="GO" id="GO:0003700">
    <property type="term" value="F:DNA-binding transcription factor activity"/>
    <property type="evidence" value="ECO:0007669"/>
    <property type="project" value="TreeGrafter"/>
</dbReference>
<dbReference type="SUPFAM" id="SSF46689">
    <property type="entry name" value="Homeodomain-like"/>
    <property type="match status" value="1"/>
</dbReference>
<dbReference type="PANTHER" id="PTHR30055:SF148">
    <property type="entry name" value="TETR-FAMILY TRANSCRIPTIONAL REGULATOR"/>
    <property type="match status" value="1"/>
</dbReference>
<evidence type="ECO:0000256" key="1">
    <source>
        <dbReference type="ARBA" id="ARBA00023125"/>
    </source>
</evidence>
<dbReference type="InterPro" id="IPR050109">
    <property type="entry name" value="HTH-type_TetR-like_transc_reg"/>
</dbReference>
<feature type="DNA-binding region" description="H-T-H motif" evidence="2">
    <location>
        <begin position="61"/>
        <end position="80"/>
    </location>
</feature>
<evidence type="ECO:0000256" key="2">
    <source>
        <dbReference type="PROSITE-ProRule" id="PRU00335"/>
    </source>
</evidence>
<organism evidence="4 5">
    <name type="scientific">Actinomadura physcomitrii</name>
    <dbReference type="NCBI Taxonomy" id="2650748"/>
    <lineage>
        <taxon>Bacteria</taxon>
        <taxon>Bacillati</taxon>
        <taxon>Actinomycetota</taxon>
        <taxon>Actinomycetes</taxon>
        <taxon>Streptosporangiales</taxon>
        <taxon>Thermomonosporaceae</taxon>
        <taxon>Actinomadura</taxon>
    </lineage>
</organism>
<evidence type="ECO:0000259" key="3">
    <source>
        <dbReference type="PROSITE" id="PS50977"/>
    </source>
</evidence>
<proteinExistence type="predicted"/>
<evidence type="ECO:0000313" key="5">
    <source>
        <dbReference type="Proteomes" id="UP000462055"/>
    </source>
</evidence>
<dbReference type="Proteomes" id="UP000462055">
    <property type="component" value="Unassembled WGS sequence"/>
</dbReference>
<gene>
    <name evidence="4" type="ORF">F8568_038080</name>
</gene>
<evidence type="ECO:0000313" key="4">
    <source>
        <dbReference type="EMBL" id="MWA06062.1"/>
    </source>
</evidence>
<reference evidence="4" key="1">
    <citation type="submission" date="2019-12" db="EMBL/GenBank/DDBJ databases">
        <title>Actinomadura physcomitrii sp. nov., a novel actinomycete isolated from moss [Physcomitrium sphaericum (Ludw) Fuernr].</title>
        <authorList>
            <person name="Zhuang X."/>
        </authorList>
    </citation>
    <scope>NUCLEOTIDE SEQUENCE [LARGE SCALE GENOMIC DNA]</scope>
    <source>
        <strain evidence="4">LD22</strain>
    </source>
</reference>
<feature type="domain" description="HTH tetR-type" evidence="3">
    <location>
        <begin position="38"/>
        <end position="98"/>
    </location>
</feature>
<dbReference type="GO" id="GO:0000976">
    <property type="term" value="F:transcription cis-regulatory region binding"/>
    <property type="evidence" value="ECO:0007669"/>
    <property type="project" value="TreeGrafter"/>
</dbReference>
<dbReference type="PRINTS" id="PR00455">
    <property type="entry name" value="HTHTETR"/>
</dbReference>